<dbReference type="Proteomes" id="UP000680279">
    <property type="component" value="Unassembled WGS sequence"/>
</dbReference>
<sequence length="84" mass="9082">MLRSFFIVTFYHRNFPIALTSAKIVGGGGYALVESEGAAVWYQVIEFGKFIPGPFVTKVLGDLGAEVIIEIPGTEALFESGVIK</sequence>
<organism evidence="1 2">
    <name type="scientific">Siminovitchia fordii</name>
    <dbReference type="NCBI Taxonomy" id="254759"/>
    <lineage>
        <taxon>Bacteria</taxon>
        <taxon>Bacillati</taxon>
        <taxon>Bacillota</taxon>
        <taxon>Bacilli</taxon>
        <taxon>Bacillales</taxon>
        <taxon>Bacillaceae</taxon>
        <taxon>Siminovitchia</taxon>
    </lineage>
</organism>
<keyword evidence="2" id="KW-1185">Reference proteome</keyword>
<dbReference type="InterPro" id="IPR023606">
    <property type="entry name" value="CoA-Trfase_III_dom_1_sf"/>
</dbReference>
<accession>A0ABQ4K7U9</accession>
<evidence type="ECO:0000313" key="2">
    <source>
        <dbReference type="Proteomes" id="UP000680279"/>
    </source>
</evidence>
<protein>
    <submittedName>
        <fullName evidence="1">Uncharacterized protein</fullName>
    </submittedName>
</protein>
<gene>
    <name evidence="1" type="ORF">J1TS3_29530</name>
</gene>
<name>A0ABQ4K7U9_9BACI</name>
<dbReference type="SUPFAM" id="SSF89796">
    <property type="entry name" value="CoA-transferase family III (CaiB/BaiF)"/>
    <property type="match status" value="1"/>
</dbReference>
<reference evidence="1 2" key="1">
    <citation type="submission" date="2021-03" db="EMBL/GenBank/DDBJ databases">
        <title>Antimicrobial resistance genes in bacteria isolated from Japanese honey, and their potential for conferring macrolide and lincosamide resistance in the American foulbrood pathogen Paenibacillus larvae.</title>
        <authorList>
            <person name="Okamoto M."/>
            <person name="Kumagai M."/>
            <person name="Kanamori H."/>
            <person name="Takamatsu D."/>
        </authorList>
    </citation>
    <scope>NUCLEOTIDE SEQUENCE [LARGE SCALE GENOMIC DNA]</scope>
    <source>
        <strain evidence="1 2">J1TS3</strain>
    </source>
</reference>
<dbReference type="InterPro" id="IPR003673">
    <property type="entry name" value="CoA-Trfase_fam_III"/>
</dbReference>
<evidence type="ECO:0000313" key="1">
    <source>
        <dbReference type="EMBL" id="GIN21819.1"/>
    </source>
</evidence>
<comment type="caution">
    <text evidence="1">The sequence shown here is derived from an EMBL/GenBank/DDBJ whole genome shotgun (WGS) entry which is preliminary data.</text>
</comment>
<dbReference type="Gene3D" id="3.40.50.10540">
    <property type="entry name" value="Crotonobetainyl-coa:carnitine coa-transferase, domain 1"/>
    <property type="match status" value="1"/>
</dbReference>
<dbReference type="RefSeq" id="WP_018706929.1">
    <property type="nucleotide sequence ID" value="NZ_BOQT01000011.1"/>
</dbReference>
<dbReference type="Pfam" id="PF02515">
    <property type="entry name" value="CoA_transf_3"/>
    <property type="match status" value="1"/>
</dbReference>
<proteinExistence type="predicted"/>
<dbReference type="EMBL" id="BOQT01000011">
    <property type="protein sequence ID" value="GIN21819.1"/>
    <property type="molecule type" value="Genomic_DNA"/>
</dbReference>